<dbReference type="EMBL" id="JACAZI010000012">
    <property type="protein sequence ID" value="KAF7347004.1"/>
    <property type="molecule type" value="Genomic_DNA"/>
</dbReference>
<protein>
    <recommendedName>
        <fullName evidence="1">F-box domain-containing protein</fullName>
    </recommendedName>
</protein>
<dbReference type="OrthoDB" id="3251070at2759"/>
<dbReference type="Gene3D" id="3.80.10.10">
    <property type="entry name" value="Ribonuclease Inhibitor"/>
    <property type="match status" value="1"/>
</dbReference>
<evidence type="ECO:0000313" key="2">
    <source>
        <dbReference type="EMBL" id="KAF7347004.1"/>
    </source>
</evidence>
<dbReference type="InterPro" id="IPR001810">
    <property type="entry name" value="F-box_dom"/>
</dbReference>
<reference evidence="2" key="1">
    <citation type="submission" date="2020-05" db="EMBL/GenBank/DDBJ databases">
        <title>Mycena genomes resolve the evolution of fungal bioluminescence.</title>
        <authorList>
            <person name="Tsai I.J."/>
        </authorList>
    </citation>
    <scope>NUCLEOTIDE SEQUENCE</scope>
    <source>
        <strain evidence="2">CCC161011</strain>
    </source>
</reference>
<dbReference type="InterPro" id="IPR032675">
    <property type="entry name" value="LRR_dom_sf"/>
</dbReference>
<keyword evidence="3" id="KW-1185">Reference proteome</keyword>
<gene>
    <name evidence="2" type="ORF">MVEN_01453500</name>
</gene>
<evidence type="ECO:0000259" key="1">
    <source>
        <dbReference type="Pfam" id="PF13013"/>
    </source>
</evidence>
<dbReference type="Proteomes" id="UP000620124">
    <property type="component" value="Unassembled WGS sequence"/>
</dbReference>
<evidence type="ECO:0000313" key="3">
    <source>
        <dbReference type="Proteomes" id="UP000620124"/>
    </source>
</evidence>
<sequence>MDTDVSVLSTPQNACSLTDLPTELLVQIIVLHRSSFDILSPVLEDIAQRQVQHEVLHALSQSCSRLRAVCLPFLWERFDLSMVKFQTRLADYKTALVPTIFSYIESVHVSMRGCRTQLQTMFNLVDFLRTLPNLAVLRISWPNFRMIQDLCSAFSEACLPSVTSLYVPVLLHGIFPAFPNITTLVCPAAIIAGSPVLARMKLFPRLTVLGELRMVGSADLISELARDFPQLRTLSITTSIAPDCENVFSLLNAFADLSELCLFHEDSPDYLSLDVLVSRAKDVLLGSRSLDRRVLRIWSNSLSGPQLIYEERF</sequence>
<name>A0A8H7CQZ6_9AGAR</name>
<dbReference type="Pfam" id="PF13013">
    <property type="entry name" value="F-box-like_2"/>
    <property type="match status" value="1"/>
</dbReference>
<feature type="domain" description="F-box" evidence="1">
    <location>
        <begin position="11"/>
        <end position="77"/>
    </location>
</feature>
<comment type="caution">
    <text evidence="2">The sequence shown here is derived from an EMBL/GenBank/DDBJ whole genome shotgun (WGS) entry which is preliminary data.</text>
</comment>
<accession>A0A8H7CQZ6</accession>
<organism evidence="2 3">
    <name type="scientific">Mycena venus</name>
    <dbReference type="NCBI Taxonomy" id="2733690"/>
    <lineage>
        <taxon>Eukaryota</taxon>
        <taxon>Fungi</taxon>
        <taxon>Dikarya</taxon>
        <taxon>Basidiomycota</taxon>
        <taxon>Agaricomycotina</taxon>
        <taxon>Agaricomycetes</taxon>
        <taxon>Agaricomycetidae</taxon>
        <taxon>Agaricales</taxon>
        <taxon>Marasmiineae</taxon>
        <taxon>Mycenaceae</taxon>
        <taxon>Mycena</taxon>
    </lineage>
</organism>
<proteinExistence type="predicted"/>
<dbReference type="AlphaFoldDB" id="A0A8H7CQZ6"/>
<dbReference type="SUPFAM" id="SSF52047">
    <property type="entry name" value="RNI-like"/>
    <property type="match status" value="1"/>
</dbReference>